<feature type="compositionally biased region" description="Acidic residues" evidence="1">
    <location>
        <begin position="247"/>
        <end position="262"/>
    </location>
</feature>
<dbReference type="OMA" id="LHCEMEL"/>
<accession>B4JM15</accession>
<reference evidence="2 3" key="1">
    <citation type="journal article" date="2007" name="Nature">
        <title>Evolution of genes and genomes on the Drosophila phylogeny.</title>
        <authorList>
            <consortium name="Drosophila 12 Genomes Consortium"/>
            <person name="Clark A.G."/>
            <person name="Eisen M.B."/>
            <person name="Smith D.R."/>
            <person name="Bergman C.M."/>
            <person name="Oliver B."/>
            <person name="Markow T.A."/>
            <person name="Kaufman T.C."/>
            <person name="Kellis M."/>
            <person name="Gelbart W."/>
            <person name="Iyer V.N."/>
            <person name="Pollard D.A."/>
            <person name="Sackton T.B."/>
            <person name="Larracuente A.M."/>
            <person name="Singh N.D."/>
            <person name="Abad J.P."/>
            <person name="Abt D.N."/>
            <person name="Adryan B."/>
            <person name="Aguade M."/>
            <person name="Akashi H."/>
            <person name="Anderson W.W."/>
            <person name="Aquadro C.F."/>
            <person name="Ardell D.H."/>
            <person name="Arguello R."/>
            <person name="Artieri C.G."/>
            <person name="Barbash D.A."/>
            <person name="Barker D."/>
            <person name="Barsanti P."/>
            <person name="Batterham P."/>
            <person name="Batzoglou S."/>
            <person name="Begun D."/>
            <person name="Bhutkar A."/>
            <person name="Blanco E."/>
            <person name="Bosak S.A."/>
            <person name="Bradley R.K."/>
            <person name="Brand A.D."/>
            <person name="Brent M.R."/>
            <person name="Brooks A.N."/>
            <person name="Brown R.H."/>
            <person name="Butlin R.K."/>
            <person name="Caggese C."/>
            <person name="Calvi B.R."/>
            <person name="Bernardo de Carvalho A."/>
            <person name="Caspi A."/>
            <person name="Castrezana S."/>
            <person name="Celniker S.E."/>
            <person name="Chang J.L."/>
            <person name="Chapple C."/>
            <person name="Chatterji S."/>
            <person name="Chinwalla A."/>
            <person name="Civetta A."/>
            <person name="Clifton S.W."/>
            <person name="Comeron J.M."/>
            <person name="Costello J.C."/>
            <person name="Coyne J.A."/>
            <person name="Daub J."/>
            <person name="David R.G."/>
            <person name="Delcher A.L."/>
            <person name="Delehaunty K."/>
            <person name="Do C.B."/>
            <person name="Ebling H."/>
            <person name="Edwards K."/>
            <person name="Eickbush T."/>
            <person name="Evans J.D."/>
            <person name="Filipski A."/>
            <person name="Findeiss S."/>
            <person name="Freyhult E."/>
            <person name="Fulton L."/>
            <person name="Fulton R."/>
            <person name="Garcia A.C."/>
            <person name="Gardiner A."/>
            <person name="Garfield D.A."/>
            <person name="Garvin B.E."/>
            <person name="Gibson G."/>
            <person name="Gilbert D."/>
            <person name="Gnerre S."/>
            <person name="Godfrey J."/>
            <person name="Good R."/>
            <person name="Gotea V."/>
            <person name="Gravely B."/>
            <person name="Greenberg A.J."/>
            <person name="Griffiths-Jones S."/>
            <person name="Gross S."/>
            <person name="Guigo R."/>
            <person name="Gustafson E.A."/>
            <person name="Haerty W."/>
            <person name="Hahn M.W."/>
            <person name="Halligan D.L."/>
            <person name="Halpern A.L."/>
            <person name="Halter G.M."/>
            <person name="Han M.V."/>
            <person name="Heger A."/>
            <person name="Hillier L."/>
            <person name="Hinrichs A.S."/>
            <person name="Holmes I."/>
            <person name="Hoskins R.A."/>
            <person name="Hubisz M.J."/>
            <person name="Hultmark D."/>
            <person name="Huntley M.A."/>
            <person name="Jaffe D.B."/>
            <person name="Jagadeeshan S."/>
            <person name="Jeck W.R."/>
            <person name="Johnson J."/>
            <person name="Jones C.D."/>
            <person name="Jordan W.C."/>
            <person name="Karpen G.H."/>
            <person name="Kataoka E."/>
            <person name="Keightley P.D."/>
            <person name="Kheradpour P."/>
            <person name="Kirkness E.F."/>
            <person name="Koerich L.B."/>
            <person name="Kristiansen K."/>
            <person name="Kudrna D."/>
            <person name="Kulathinal R.J."/>
            <person name="Kumar S."/>
            <person name="Kwok R."/>
            <person name="Lander E."/>
            <person name="Langley C.H."/>
            <person name="Lapoint R."/>
            <person name="Lazzaro B.P."/>
            <person name="Lee S.J."/>
            <person name="Levesque L."/>
            <person name="Li R."/>
            <person name="Lin C.F."/>
            <person name="Lin M.F."/>
            <person name="Lindblad-Toh K."/>
            <person name="Llopart A."/>
            <person name="Long M."/>
            <person name="Low L."/>
            <person name="Lozovsky E."/>
            <person name="Lu J."/>
            <person name="Luo M."/>
            <person name="Machado C.A."/>
            <person name="Makalowski W."/>
            <person name="Marzo M."/>
            <person name="Matsuda M."/>
            <person name="Matzkin L."/>
            <person name="McAllister B."/>
            <person name="McBride C.S."/>
            <person name="McKernan B."/>
            <person name="McKernan K."/>
            <person name="Mendez-Lago M."/>
            <person name="Minx P."/>
            <person name="Mollenhauer M.U."/>
            <person name="Montooth K."/>
            <person name="Mount S.M."/>
            <person name="Mu X."/>
            <person name="Myers E."/>
            <person name="Negre B."/>
            <person name="Newfeld S."/>
            <person name="Nielsen R."/>
            <person name="Noor M.A."/>
            <person name="O'Grady P."/>
            <person name="Pachter L."/>
            <person name="Papaceit M."/>
            <person name="Parisi M.J."/>
            <person name="Parisi M."/>
            <person name="Parts L."/>
            <person name="Pedersen J.S."/>
            <person name="Pesole G."/>
            <person name="Phillippy A.M."/>
            <person name="Ponting C.P."/>
            <person name="Pop M."/>
            <person name="Porcelli D."/>
            <person name="Powell J.R."/>
            <person name="Prohaska S."/>
            <person name="Pruitt K."/>
            <person name="Puig M."/>
            <person name="Quesneville H."/>
            <person name="Ram K.R."/>
            <person name="Rand D."/>
            <person name="Rasmussen M.D."/>
            <person name="Reed L.K."/>
            <person name="Reenan R."/>
            <person name="Reily A."/>
            <person name="Remington K.A."/>
            <person name="Rieger T.T."/>
            <person name="Ritchie M.G."/>
            <person name="Robin C."/>
            <person name="Rogers Y.H."/>
            <person name="Rohde C."/>
            <person name="Rozas J."/>
            <person name="Rubenfield M.J."/>
            <person name="Ruiz A."/>
            <person name="Russo S."/>
            <person name="Salzberg S.L."/>
            <person name="Sanchez-Gracia A."/>
            <person name="Saranga D.J."/>
            <person name="Sato H."/>
            <person name="Schaeffer S.W."/>
            <person name="Schatz M.C."/>
            <person name="Schlenke T."/>
            <person name="Schwartz R."/>
            <person name="Segarra C."/>
            <person name="Singh R.S."/>
            <person name="Sirot L."/>
            <person name="Sirota M."/>
            <person name="Sisneros N.B."/>
            <person name="Smith C.D."/>
            <person name="Smith T.F."/>
            <person name="Spieth J."/>
            <person name="Stage D.E."/>
            <person name="Stark A."/>
            <person name="Stephan W."/>
            <person name="Strausberg R.L."/>
            <person name="Strempel S."/>
            <person name="Sturgill D."/>
            <person name="Sutton G."/>
            <person name="Sutton G.G."/>
            <person name="Tao W."/>
            <person name="Teichmann S."/>
            <person name="Tobari Y.N."/>
            <person name="Tomimura Y."/>
            <person name="Tsolas J.M."/>
            <person name="Valente V.L."/>
            <person name="Venter E."/>
            <person name="Venter J.C."/>
            <person name="Vicario S."/>
            <person name="Vieira F.G."/>
            <person name="Vilella A.J."/>
            <person name="Villasante A."/>
            <person name="Walenz B."/>
            <person name="Wang J."/>
            <person name="Wasserman M."/>
            <person name="Watts T."/>
            <person name="Wilson D."/>
            <person name="Wilson R.K."/>
            <person name="Wing R.A."/>
            <person name="Wolfner M.F."/>
            <person name="Wong A."/>
            <person name="Wong G.K."/>
            <person name="Wu C.I."/>
            <person name="Wu G."/>
            <person name="Yamamoto D."/>
            <person name="Yang H.P."/>
            <person name="Yang S.P."/>
            <person name="Yorke J.A."/>
            <person name="Yoshida K."/>
            <person name="Zdobnov E."/>
            <person name="Zhang P."/>
            <person name="Zhang Y."/>
            <person name="Zimin A.V."/>
            <person name="Baldwin J."/>
            <person name="Abdouelleil A."/>
            <person name="Abdulkadir J."/>
            <person name="Abebe A."/>
            <person name="Abera B."/>
            <person name="Abreu J."/>
            <person name="Acer S.C."/>
            <person name="Aftuck L."/>
            <person name="Alexander A."/>
            <person name="An P."/>
            <person name="Anderson E."/>
            <person name="Anderson S."/>
            <person name="Arachi H."/>
            <person name="Azer M."/>
            <person name="Bachantsang P."/>
            <person name="Barry A."/>
            <person name="Bayul T."/>
            <person name="Berlin A."/>
            <person name="Bessette D."/>
            <person name="Bloom T."/>
            <person name="Blye J."/>
            <person name="Boguslavskiy L."/>
            <person name="Bonnet C."/>
            <person name="Boukhgalter B."/>
            <person name="Bourzgui I."/>
            <person name="Brown A."/>
            <person name="Cahill P."/>
            <person name="Channer S."/>
            <person name="Cheshatsang Y."/>
            <person name="Chuda L."/>
            <person name="Citroen M."/>
            <person name="Collymore A."/>
            <person name="Cooke P."/>
            <person name="Costello M."/>
            <person name="D'Aco K."/>
            <person name="Daza R."/>
            <person name="De Haan G."/>
            <person name="DeGray S."/>
            <person name="DeMaso C."/>
            <person name="Dhargay N."/>
            <person name="Dooley K."/>
            <person name="Dooley E."/>
            <person name="Doricent M."/>
            <person name="Dorje P."/>
            <person name="Dorjee K."/>
            <person name="Dupes A."/>
            <person name="Elong R."/>
            <person name="Falk J."/>
            <person name="Farina A."/>
            <person name="Faro S."/>
            <person name="Ferguson D."/>
            <person name="Fisher S."/>
            <person name="Foley C.D."/>
            <person name="Franke A."/>
            <person name="Friedrich D."/>
            <person name="Gadbois L."/>
            <person name="Gearin G."/>
            <person name="Gearin C.R."/>
            <person name="Giannoukos G."/>
            <person name="Goode T."/>
            <person name="Graham J."/>
            <person name="Grandbois E."/>
            <person name="Grewal S."/>
            <person name="Gyaltsen K."/>
            <person name="Hafez N."/>
            <person name="Hagos B."/>
            <person name="Hall J."/>
            <person name="Henson C."/>
            <person name="Hollinger A."/>
            <person name="Honan T."/>
            <person name="Huard M.D."/>
            <person name="Hughes L."/>
            <person name="Hurhula B."/>
            <person name="Husby M.E."/>
            <person name="Kamat A."/>
            <person name="Kanga B."/>
            <person name="Kashin S."/>
            <person name="Khazanovich D."/>
            <person name="Kisner P."/>
            <person name="Lance K."/>
            <person name="Lara M."/>
            <person name="Lee W."/>
            <person name="Lennon N."/>
            <person name="Letendre F."/>
            <person name="LeVine R."/>
            <person name="Lipovsky A."/>
            <person name="Liu X."/>
            <person name="Liu J."/>
            <person name="Liu S."/>
            <person name="Lokyitsang T."/>
            <person name="Lokyitsang Y."/>
            <person name="Lubonja R."/>
            <person name="Lui A."/>
            <person name="MacDonald P."/>
            <person name="Magnisalis V."/>
            <person name="Maru K."/>
            <person name="Matthews C."/>
            <person name="McCusker W."/>
            <person name="McDonough S."/>
            <person name="Mehta T."/>
            <person name="Meldrim J."/>
            <person name="Meneus L."/>
            <person name="Mihai O."/>
            <person name="Mihalev A."/>
            <person name="Mihova T."/>
            <person name="Mittelman R."/>
            <person name="Mlenga V."/>
            <person name="Montmayeur A."/>
            <person name="Mulrain L."/>
            <person name="Navidi A."/>
            <person name="Naylor J."/>
            <person name="Negash T."/>
            <person name="Nguyen T."/>
            <person name="Nguyen N."/>
            <person name="Nicol R."/>
            <person name="Norbu C."/>
            <person name="Norbu N."/>
            <person name="Novod N."/>
            <person name="O'Neill B."/>
            <person name="Osman S."/>
            <person name="Markiewicz E."/>
            <person name="Oyono O.L."/>
            <person name="Patti C."/>
            <person name="Phunkhang P."/>
            <person name="Pierre F."/>
            <person name="Priest M."/>
            <person name="Raghuraman S."/>
            <person name="Rege F."/>
            <person name="Reyes R."/>
            <person name="Rise C."/>
            <person name="Rogov P."/>
            <person name="Ross K."/>
            <person name="Ryan E."/>
            <person name="Settipalli S."/>
            <person name="Shea T."/>
            <person name="Sherpa N."/>
            <person name="Shi L."/>
            <person name="Shih D."/>
            <person name="Sparrow T."/>
            <person name="Spaulding J."/>
            <person name="Stalker J."/>
            <person name="Stange-Thomann N."/>
            <person name="Stavropoulos S."/>
            <person name="Stone C."/>
            <person name="Strader C."/>
            <person name="Tesfaye S."/>
            <person name="Thomson T."/>
            <person name="Thoulutsang Y."/>
            <person name="Thoulutsang D."/>
            <person name="Topham K."/>
            <person name="Topping I."/>
            <person name="Tsamla T."/>
            <person name="Vassiliev H."/>
            <person name="Vo A."/>
            <person name="Wangchuk T."/>
            <person name="Wangdi T."/>
            <person name="Weiand M."/>
            <person name="Wilkinson J."/>
            <person name="Wilson A."/>
            <person name="Yadav S."/>
            <person name="Young G."/>
            <person name="Yu Q."/>
            <person name="Zembek L."/>
            <person name="Zhong D."/>
            <person name="Zimmer A."/>
            <person name="Zwirko Z."/>
            <person name="Jaffe D.B."/>
            <person name="Alvarez P."/>
            <person name="Brockman W."/>
            <person name="Butler J."/>
            <person name="Chin C."/>
            <person name="Gnerre S."/>
            <person name="Grabherr M."/>
            <person name="Kleber M."/>
            <person name="Mauceli E."/>
            <person name="MacCallum I."/>
        </authorList>
    </citation>
    <scope>NUCLEOTIDE SEQUENCE [LARGE SCALE GENOMIC DNA]</scope>
    <source>
        <strain evidence="3">Tucson 15287-2541.00</strain>
    </source>
</reference>
<dbReference type="GO" id="GO:0022416">
    <property type="term" value="P:chaeta development"/>
    <property type="evidence" value="ECO:0007669"/>
    <property type="project" value="EnsemblMetazoa"/>
</dbReference>
<evidence type="ECO:0000313" key="2">
    <source>
        <dbReference type="EMBL" id="EDV91776.1"/>
    </source>
</evidence>
<dbReference type="GO" id="GO:0048749">
    <property type="term" value="P:compound eye development"/>
    <property type="evidence" value="ECO:0007669"/>
    <property type="project" value="EnsemblMetazoa"/>
</dbReference>
<evidence type="ECO:0000256" key="1">
    <source>
        <dbReference type="SAM" id="MobiDB-lite"/>
    </source>
</evidence>
<dbReference type="PANTHER" id="PTHR21521">
    <property type="entry name" value="AMUN, ISOFORM A"/>
    <property type="match status" value="1"/>
</dbReference>
<gene>
    <name evidence="2" type="primary">Dgri\GH24559</name>
    <name evidence="2" type="ORF">Dgri_GH24559</name>
</gene>
<dbReference type="KEGG" id="dgr:6566251"/>
<keyword evidence="3" id="KW-1185">Reference proteome</keyword>
<dbReference type="HOGENOM" id="CLU_471964_0_0_1"/>
<name>B4JM15_DROGR</name>
<protein>
    <submittedName>
        <fullName evidence="2">GH24559</fullName>
    </submittedName>
</protein>
<organism evidence="3">
    <name type="scientific">Drosophila grimshawi</name>
    <name type="common">Hawaiian fruit fly</name>
    <name type="synonym">Idiomyia grimshawi</name>
    <dbReference type="NCBI Taxonomy" id="7222"/>
    <lineage>
        <taxon>Eukaryota</taxon>
        <taxon>Metazoa</taxon>
        <taxon>Ecdysozoa</taxon>
        <taxon>Arthropoda</taxon>
        <taxon>Hexapoda</taxon>
        <taxon>Insecta</taxon>
        <taxon>Pterygota</taxon>
        <taxon>Neoptera</taxon>
        <taxon>Endopterygota</taxon>
        <taxon>Diptera</taxon>
        <taxon>Brachycera</taxon>
        <taxon>Muscomorpha</taxon>
        <taxon>Ephydroidea</taxon>
        <taxon>Drosophilidae</taxon>
        <taxon>Drosophila</taxon>
        <taxon>Hawaiian Drosophila</taxon>
    </lineage>
</organism>
<feature type="region of interest" description="Disordered" evidence="1">
    <location>
        <begin position="445"/>
        <end position="501"/>
    </location>
</feature>
<feature type="compositionally biased region" description="Polar residues" evidence="1">
    <location>
        <begin position="319"/>
        <end position="339"/>
    </location>
</feature>
<feature type="compositionally biased region" description="Low complexity" evidence="1">
    <location>
        <begin position="346"/>
        <end position="356"/>
    </location>
</feature>
<feature type="compositionally biased region" description="Low complexity" evidence="1">
    <location>
        <begin position="291"/>
        <end position="318"/>
    </location>
</feature>
<feature type="compositionally biased region" description="Acidic residues" evidence="1">
    <location>
        <begin position="460"/>
        <end position="491"/>
    </location>
</feature>
<evidence type="ECO:0000313" key="3">
    <source>
        <dbReference type="Proteomes" id="UP000001070"/>
    </source>
</evidence>
<dbReference type="PANTHER" id="PTHR21521:SF0">
    <property type="entry name" value="AMUN, ISOFORM A"/>
    <property type="match status" value="1"/>
</dbReference>
<sequence>MSNGKATAFFENGSTTQFEYCYKLYPQVLKMKAEKRSKKPQELIRLDQWFQNELPGLIKARGKDAHLVYDELVQAMKWKQSRGKFYPQLSYLVKVNTPRAVIQETKKAFRKLPNLEQAITALSNLKGVGTTMASALLTAAAPNSAPFMADECLMAIPEIEGIDYTTKEYLNFVQHIQSTVERLNAEVGGDTPHWSPHRVELALWAHYVANDLSPELLDDMPPPGSASAANNTNGSTLGKNSSKVLDGEDTNDGVAVDVDDESLGAGGGRNTATESETENENTNPPIALGKNNSNSNSNSNSNCNSNSNNNNSNSNNSNTAALQQDGDSNFVSNDSTSQEPIIEDNTTQTTATTTSTDDGEPIGGAGTPLASDSESNLEAPLKSRLTGSAAAAEAATATATEGAAAAAATAAEQTTHNNNKQINKNGATATAAATVGAANGNGNGTAAGNGVLSASSAAAADDDVDDDEEDDDDDDDEDEDENEDDELEADESNSSSSNLRASKLQQLTVAATAVTAVAPSIGQKRSALQSDMESNTNSNVNIGNATANAAPAAAADGEETAPELKKLRSD</sequence>
<dbReference type="PhylomeDB" id="B4JM15"/>
<feature type="compositionally biased region" description="Low complexity" evidence="1">
    <location>
        <begin position="448"/>
        <end position="459"/>
    </location>
</feature>
<dbReference type="STRING" id="7222.B4JM15"/>
<dbReference type="InParanoid" id="B4JM15"/>
<dbReference type="GO" id="GO:0005634">
    <property type="term" value="C:nucleus"/>
    <property type="evidence" value="ECO:0007669"/>
    <property type="project" value="EnsemblMetazoa"/>
</dbReference>
<feature type="region of interest" description="Disordered" evidence="1">
    <location>
        <begin position="515"/>
        <end position="570"/>
    </location>
</feature>
<dbReference type="EMBL" id="CH916371">
    <property type="protein sequence ID" value="EDV91776.1"/>
    <property type="molecule type" value="Genomic_DNA"/>
</dbReference>
<dbReference type="FunCoup" id="B4JM15">
    <property type="interactions" value="459"/>
</dbReference>
<feature type="compositionally biased region" description="Low complexity" evidence="1">
    <location>
        <begin position="543"/>
        <end position="555"/>
    </location>
</feature>
<dbReference type="GO" id="GO:0035220">
    <property type="term" value="P:wing disc development"/>
    <property type="evidence" value="ECO:0007669"/>
    <property type="project" value="EnsemblMetazoa"/>
</dbReference>
<dbReference type="AlphaFoldDB" id="B4JM15"/>
<feature type="compositionally biased region" description="Polar residues" evidence="1">
    <location>
        <begin position="227"/>
        <end position="243"/>
    </location>
</feature>
<proteinExistence type="predicted"/>
<dbReference type="eggNOG" id="ENOG502QR55">
    <property type="taxonomic scope" value="Eukaryota"/>
</dbReference>
<feature type="compositionally biased region" description="Polar residues" evidence="1">
    <location>
        <begin position="526"/>
        <end position="542"/>
    </location>
</feature>
<dbReference type="OrthoDB" id="8249012at2759"/>
<dbReference type="Proteomes" id="UP000001070">
    <property type="component" value="Unassembled WGS sequence"/>
</dbReference>
<feature type="region of interest" description="Disordered" evidence="1">
    <location>
        <begin position="215"/>
        <end position="384"/>
    </location>
</feature>